<dbReference type="InterPro" id="IPR001841">
    <property type="entry name" value="Znf_RING"/>
</dbReference>
<name>A0AAV9ILE3_9RHOD</name>
<keyword evidence="1" id="KW-0479">Metal-binding</keyword>
<dbReference type="GO" id="GO:0008270">
    <property type="term" value="F:zinc ion binding"/>
    <property type="evidence" value="ECO:0007669"/>
    <property type="project" value="UniProtKB-KW"/>
</dbReference>
<evidence type="ECO:0000256" key="2">
    <source>
        <dbReference type="SAM" id="MobiDB-lite"/>
    </source>
</evidence>
<protein>
    <recommendedName>
        <fullName evidence="3">RING-type domain-containing protein</fullName>
    </recommendedName>
</protein>
<dbReference type="GO" id="GO:0005737">
    <property type="term" value="C:cytoplasm"/>
    <property type="evidence" value="ECO:0007669"/>
    <property type="project" value="TreeGrafter"/>
</dbReference>
<evidence type="ECO:0000259" key="3">
    <source>
        <dbReference type="PROSITE" id="PS50089"/>
    </source>
</evidence>
<evidence type="ECO:0000313" key="5">
    <source>
        <dbReference type="Proteomes" id="UP001300502"/>
    </source>
</evidence>
<reference evidence="4 5" key="1">
    <citation type="submission" date="2022-07" db="EMBL/GenBank/DDBJ databases">
        <title>Genome-wide signatures of adaptation to extreme environments.</title>
        <authorList>
            <person name="Cho C.H."/>
            <person name="Yoon H.S."/>
        </authorList>
    </citation>
    <scope>NUCLEOTIDE SEQUENCE [LARGE SCALE GENOMIC DNA]</scope>
    <source>
        <strain evidence="4 5">108.79 E11</strain>
    </source>
</reference>
<evidence type="ECO:0000256" key="1">
    <source>
        <dbReference type="PROSITE-ProRule" id="PRU00175"/>
    </source>
</evidence>
<evidence type="ECO:0000313" key="4">
    <source>
        <dbReference type="EMBL" id="KAK4528297.1"/>
    </source>
</evidence>
<dbReference type="EMBL" id="JANCYU010000062">
    <property type="protein sequence ID" value="KAK4528297.1"/>
    <property type="molecule type" value="Genomic_DNA"/>
</dbReference>
<feature type="region of interest" description="Disordered" evidence="2">
    <location>
        <begin position="312"/>
        <end position="336"/>
    </location>
</feature>
<feature type="compositionally biased region" description="Low complexity" evidence="2">
    <location>
        <begin position="324"/>
        <end position="333"/>
    </location>
</feature>
<dbReference type="PROSITE" id="PS50089">
    <property type="entry name" value="ZF_RING_2"/>
    <property type="match status" value="1"/>
</dbReference>
<accession>A0AAV9ILE3</accession>
<sequence length="436" mass="49003">MGNSPSSTVWEFNSNRPLGQYIQRSESSLRFPIPTEEYTRNSRSSNGSGRSLPSSVGRSSSNSVSRRVPNRVSRRNRSSPTHRASRTSRHALERLMAETRRMHHGSLDGEDKWTETKVKQLVDSKSLAPRDKGTDEPIGENLDECPICFAYFPMLNSTCCCNKAICTSCFLHIQRYGKRKSCPFCNQSKLEVVFFGPRTDEERFLEYVEDISLELKKRASLKEETDCALKKDIVDESLIQFDAEQKNSSLSHLSSALLERVRRRSVLSNDDSDLYDAEARTLESLCNILQQEEISEEDLAMVVALHRSYMEHKSKSKSKDKDTSSSSIAAASSHSEHLLNMDDDDSSFLEMFSLSSSNLGKSVLSASCPGNLNSLTQQTSPSENSCDPVDEDSFPLVDIEDPERSESTTFYLDIPPISPSIHFARKSQSSETQERV</sequence>
<feature type="compositionally biased region" description="Low complexity" evidence="2">
    <location>
        <begin position="41"/>
        <end position="67"/>
    </location>
</feature>
<feature type="region of interest" description="Disordered" evidence="2">
    <location>
        <begin position="374"/>
        <end position="413"/>
    </location>
</feature>
<comment type="caution">
    <text evidence="4">The sequence shown here is derived from an EMBL/GenBank/DDBJ whole genome shotgun (WGS) entry which is preliminary data.</text>
</comment>
<feature type="compositionally biased region" description="Acidic residues" evidence="2">
    <location>
        <begin position="388"/>
        <end position="403"/>
    </location>
</feature>
<feature type="region of interest" description="Disordered" evidence="2">
    <location>
        <begin position="32"/>
        <end position="90"/>
    </location>
</feature>
<keyword evidence="1" id="KW-0863">Zinc-finger</keyword>
<feature type="compositionally biased region" description="Polar residues" evidence="2">
    <location>
        <begin position="374"/>
        <end position="385"/>
    </location>
</feature>
<organism evidence="4 5">
    <name type="scientific">Galdieria yellowstonensis</name>
    <dbReference type="NCBI Taxonomy" id="3028027"/>
    <lineage>
        <taxon>Eukaryota</taxon>
        <taxon>Rhodophyta</taxon>
        <taxon>Bangiophyceae</taxon>
        <taxon>Galdieriales</taxon>
        <taxon>Galdieriaceae</taxon>
        <taxon>Galdieria</taxon>
    </lineage>
</organism>
<dbReference type="PANTHER" id="PTHR31315">
    <property type="entry name" value="PROTEIN SIP5"/>
    <property type="match status" value="1"/>
</dbReference>
<gene>
    <name evidence="4" type="ORF">GAYE_SCF54G6234</name>
</gene>
<feature type="compositionally biased region" description="Basic residues" evidence="2">
    <location>
        <begin position="68"/>
        <end position="77"/>
    </location>
</feature>
<dbReference type="PANTHER" id="PTHR31315:SF1">
    <property type="entry name" value="PROTEIN SIP5"/>
    <property type="match status" value="1"/>
</dbReference>
<keyword evidence="5" id="KW-1185">Reference proteome</keyword>
<keyword evidence="1" id="KW-0862">Zinc</keyword>
<dbReference type="AlphaFoldDB" id="A0AAV9ILE3"/>
<feature type="domain" description="RING-type" evidence="3">
    <location>
        <begin position="145"/>
        <end position="186"/>
    </location>
</feature>
<dbReference type="InterPro" id="IPR039301">
    <property type="entry name" value="Sip5/DA2"/>
</dbReference>
<feature type="compositionally biased region" description="Basic and acidic residues" evidence="2">
    <location>
        <begin position="312"/>
        <end position="323"/>
    </location>
</feature>
<proteinExistence type="predicted"/>
<dbReference type="Proteomes" id="UP001300502">
    <property type="component" value="Unassembled WGS sequence"/>
</dbReference>